<dbReference type="EMBL" id="CP016793">
    <property type="protein sequence ID" value="ANZ38784.1"/>
    <property type="molecule type" value="Genomic_DNA"/>
</dbReference>
<dbReference type="AlphaFoldDB" id="A0A1B2HM32"/>
<sequence length="192" mass="20435">MTTRRVFGAVLVFVAAGLAVAATFLVAFSVETQFANRRLRFEATTWGVEHDDFRGSLMLAPIDYGWPAIVAAGVMAVSAVVAFRQPVARLGSLLGAGVLVGLAWLSLNQVQQAVEQLEELNVPVPLEVVRGNGVTVLLVAAGVGVVAALLHQELSWQRPVERTGGVVIHQIEGNDEETPPYGFPVVVEPKNG</sequence>
<organism evidence="2 3">
    <name type="scientific">Lentzea guizhouensis</name>
    <dbReference type="NCBI Taxonomy" id="1586287"/>
    <lineage>
        <taxon>Bacteria</taxon>
        <taxon>Bacillati</taxon>
        <taxon>Actinomycetota</taxon>
        <taxon>Actinomycetes</taxon>
        <taxon>Pseudonocardiales</taxon>
        <taxon>Pseudonocardiaceae</taxon>
        <taxon>Lentzea</taxon>
    </lineage>
</organism>
<proteinExistence type="predicted"/>
<dbReference type="RefSeq" id="WP_065917130.1">
    <property type="nucleotide sequence ID" value="NZ_CP016793.1"/>
</dbReference>
<feature type="transmembrane region" description="Helical" evidence="1">
    <location>
        <begin position="90"/>
        <end position="108"/>
    </location>
</feature>
<accession>A0A1B2HM32</accession>
<protein>
    <submittedName>
        <fullName evidence="2">Uncharacterized protein</fullName>
    </submittedName>
</protein>
<keyword evidence="1" id="KW-0472">Membrane</keyword>
<dbReference type="KEGG" id="led:BBK82_24695"/>
<feature type="transmembrane region" description="Helical" evidence="1">
    <location>
        <begin position="128"/>
        <end position="150"/>
    </location>
</feature>
<evidence type="ECO:0000313" key="3">
    <source>
        <dbReference type="Proteomes" id="UP000093053"/>
    </source>
</evidence>
<keyword evidence="1" id="KW-1133">Transmembrane helix</keyword>
<keyword evidence="3" id="KW-1185">Reference proteome</keyword>
<reference evidence="2 3" key="1">
    <citation type="submission" date="2016-07" db="EMBL/GenBank/DDBJ databases">
        <title>Complete genome sequence of the Lentzea guizhouensis DHS C013.</title>
        <authorList>
            <person name="Cao C."/>
        </authorList>
    </citation>
    <scope>NUCLEOTIDE SEQUENCE [LARGE SCALE GENOMIC DNA]</scope>
    <source>
        <strain evidence="2 3">DHS C013</strain>
    </source>
</reference>
<gene>
    <name evidence="2" type="ORF">BBK82_24695</name>
</gene>
<name>A0A1B2HM32_9PSEU</name>
<feature type="transmembrane region" description="Helical" evidence="1">
    <location>
        <begin position="64"/>
        <end position="83"/>
    </location>
</feature>
<evidence type="ECO:0000256" key="1">
    <source>
        <dbReference type="SAM" id="Phobius"/>
    </source>
</evidence>
<dbReference type="STRING" id="1586287.BBK82_24695"/>
<evidence type="ECO:0000313" key="2">
    <source>
        <dbReference type="EMBL" id="ANZ38784.1"/>
    </source>
</evidence>
<keyword evidence="1" id="KW-0812">Transmembrane</keyword>
<dbReference type="Proteomes" id="UP000093053">
    <property type="component" value="Chromosome"/>
</dbReference>